<name>A0ABW0K6X7_9BACL</name>
<evidence type="ECO:0000313" key="1">
    <source>
        <dbReference type="EMBL" id="MFC5449069.1"/>
    </source>
</evidence>
<gene>
    <name evidence="1" type="ORF">ACFPOG_12415</name>
</gene>
<dbReference type="EMBL" id="JBHSMJ010000017">
    <property type="protein sequence ID" value="MFC5449069.1"/>
    <property type="molecule type" value="Genomic_DNA"/>
</dbReference>
<evidence type="ECO:0000313" key="2">
    <source>
        <dbReference type="Proteomes" id="UP001596044"/>
    </source>
</evidence>
<keyword evidence="2" id="KW-1185">Reference proteome</keyword>
<organism evidence="1 2">
    <name type="scientific">Paenibacillus aestuarii</name>
    <dbReference type="NCBI Taxonomy" id="516965"/>
    <lineage>
        <taxon>Bacteria</taxon>
        <taxon>Bacillati</taxon>
        <taxon>Bacillota</taxon>
        <taxon>Bacilli</taxon>
        <taxon>Bacillales</taxon>
        <taxon>Paenibacillaceae</taxon>
        <taxon>Paenibacillus</taxon>
    </lineage>
</organism>
<dbReference type="Proteomes" id="UP001596044">
    <property type="component" value="Unassembled WGS sequence"/>
</dbReference>
<dbReference type="RefSeq" id="WP_377524625.1">
    <property type="nucleotide sequence ID" value="NZ_JBHSMJ010000017.1"/>
</dbReference>
<reference evidence="2" key="1">
    <citation type="journal article" date="2019" name="Int. J. Syst. Evol. Microbiol.">
        <title>The Global Catalogue of Microorganisms (GCM) 10K type strain sequencing project: providing services to taxonomists for standard genome sequencing and annotation.</title>
        <authorList>
            <consortium name="The Broad Institute Genomics Platform"/>
            <consortium name="The Broad Institute Genome Sequencing Center for Infectious Disease"/>
            <person name="Wu L."/>
            <person name="Ma J."/>
        </authorList>
    </citation>
    <scope>NUCLEOTIDE SEQUENCE [LARGE SCALE GENOMIC DNA]</scope>
    <source>
        <strain evidence="2">KACC 11904</strain>
    </source>
</reference>
<protein>
    <recommendedName>
        <fullName evidence="3">DUF4145 domain-containing protein</fullName>
    </recommendedName>
</protein>
<comment type="caution">
    <text evidence="1">The sequence shown here is derived from an EMBL/GenBank/DDBJ whole genome shotgun (WGS) entry which is preliminary data.</text>
</comment>
<accession>A0ABW0K6X7</accession>
<proteinExistence type="predicted"/>
<evidence type="ECO:0008006" key="3">
    <source>
        <dbReference type="Google" id="ProtNLM"/>
    </source>
</evidence>
<sequence length="283" mass="32582">MSTVQFNLFNNGIDFLRRGLNEFLSEGDPSSEKYSALHIATAVELILKERLMRINPGLIYKNPGSNFTVTVDDAIKRLNDNGVQFDQNHLNSISVLKDLRNQLIHFQVTYNIRDLSIAISNCLEFIHNFLLTELQVDLKTIAESEDWLSLIDRVNSIGNHYVEEALKNIEQIRRTDTIGVHNKDIDAYCPRCNTETMLINELQQEYPKWSGHCLICGLEAMLTSCQFCSTTIIDYYGSSEVCNVCSEKIFGRKDIFNPYGTEENIEKLKIMIQQQRDIKDRTR</sequence>